<gene>
    <name evidence="1" type="ORF">GKC44_11625</name>
</gene>
<protein>
    <submittedName>
        <fullName evidence="1">Peptide chain release factor 3</fullName>
    </submittedName>
</protein>
<proteinExistence type="predicted"/>
<sequence length="34" mass="4102">VKDRAGNQLFLFENEFALRWFKDKYPDVQLTAKL</sequence>
<comment type="caution">
    <text evidence="1">The sequence shown here is derived from an EMBL/GenBank/DDBJ whole genome shotgun (WGS) entry which is preliminary data.</text>
</comment>
<evidence type="ECO:0000313" key="2">
    <source>
        <dbReference type="Proteomes" id="UP000491237"/>
    </source>
</evidence>
<dbReference type="Proteomes" id="UP000491237">
    <property type="component" value="Unassembled WGS sequence"/>
</dbReference>
<feature type="non-terminal residue" evidence="1">
    <location>
        <position position="1"/>
    </location>
</feature>
<reference evidence="1 2" key="1">
    <citation type="submission" date="2019-11" db="EMBL/GenBank/DDBJ databases">
        <title>Draft Genome Sequence of Plant Growth-Promoting Rhizosphere-Associated Bacteria.</title>
        <authorList>
            <person name="Vasilyev I.Y."/>
            <person name="Radchenko V."/>
            <person name="Ilnitskaya E.V."/>
        </authorList>
    </citation>
    <scope>NUCLEOTIDE SEQUENCE [LARGE SCALE GENOMIC DNA]</scope>
    <source>
        <strain evidence="1 2">VRA_07sq_f</strain>
    </source>
</reference>
<evidence type="ECO:0000313" key="1">
    <source>
        <dbReference type="EMBL" id="MSE21869.1"/>
    </source>
</evidence>
<dbReference type="EMBL" id="WKKY01000657">
    <property type="protein sequence ID" value="MSE21869.1"/>
    <property type="molecule type" value="Genomic_DNA"/>
</dbReference>
<organism evidence="1 2">
    <name type="scientific">Lentilactobacillus parabuchneri</name>
    <dbReference type="NCBI Taxonomy" id="152331"/>
    <lineage>
        <taxon>Bacteria</taxon>
        <taxon>Bacillati</taxon>
        <taxon>Bacillota</taxon>
        <taxon>Bacilli</taxon>
        <taxon>Lactobacillales</taxon>
        <taxon>Lactobacillaceae</taxon>
        <taxon>Lentilactobacillus</taxon>
    </lineage>
</organism>
<dbReference type="AlphaFoldDB" id="A0A844EHK3"/>
<accession>A0A844EHK3</accession>
<name>A0A844EHK3_9LACO</name>